<dbReference type="PANTHER" id="PTHR11472">
    <property type="entry name" value="DNA REPAIR DEAD HELICASE RAD3/XP-D SUBFAMILY MEMBER"/>
    <property type="match status" value="1"/>
</dbReference>
<dbReference type="EMBL" id="BLLF01001679">
    <property type="protein sequence ID" value="GFH20686.1"/>
    <property type="molecule type" value="Genomic_DNA"/>
</dbReference>
<evidence type="ECO:0000259" key="1">
    <source>
        <dbReference type="Pfam" id="PF13307"/>
    </source>
</evidence>
<dbReference type="InterPro" id="IPR006555">
    <property type="entry name" value="ATP-dep_Helicase_C"/>
</dbReference>
<dbReference type="InterPro" id="IPR027417">
    <property type="entry name" value="P-loop_NTPase"/>
</dbReference>
<dbReference type="GO" id="GO:0003676">
    <property type="term" value="F:nucleic acid binding"/>
    <property type="evidence" value="ECO:0007669"/>
    <property type="project" value="InterPro"/>
</dbReference>
<keyword evidence="3" id="KW-1185">Reference proteome</keyword>
<proteinExistence type="predicted"/>
<keyword evidence="2" id="KW-0547">Nucleotide-binding</keyword>
<dbReference type="GO" id="GO:0016818">
    <property type="term" value="F:hydrolase activity, acting on acid anhydrides, in phosphorus-containing anhydrides"/>
    <property type="evidence" value="ECO:0007669"/>
    <property type="project" value="InterPro"/>
</dbReference>
<dbReference type="Proteomes" id="UP000485058">
    <property type="component" value="Unassembled WGS sequence"/>
</dbReference>
<dbReference type="Gene3D" id="3.40.50.300">
    <property type="entry name" value="P-loop containing nucleotide triphosphate hydrolases"/>
    <property type="match status" value="1"/>
</dbReference>
<sequence length="122" mass="13480">MLGLPYANPSDLELRTRMAHLDTSPTAFTGQQLYEAKCMNAVNQAIGRVIRHKADHAAVILCDSRFAAGATDAASAELSRAPVSKLPKWMKPSLDLSRQDYAYLHLKLAAFCRQHNRRTIAA</sequence>
<protein>
    <submittedName>
        <fullName evidence="2">Helicase ATP-binding domain-containing protein</fullName>
    </submittedName>
</protein>
<comment type="caution">
    <text evidence="2">The sequence shown here is derived from an EMBL/GenBank/DDBJ whole genome shotgun (WGS) entry which is preliminary data.</text>
</comment>
<dbReference type="GO" id="GO:0005634">
    <property type="term" value="C:nucleus"/>
    <property type="evidence" value="ECO:0007669"/>
    <property type="project" value="TreeGrafter"/>
</dbReference>
<keyword evidence="2" id="KW-0378">Hydrolase</keyword>
<keyword evidence="2" id="KW-0067">ATP-binding</keyword>
<dbReference type="PANTHER" id="PTHR11472:SF41">
    <property type="entry name" value="ATP-DEPENDENT DNA HELICASE DDX11-RELATED"/>
    <property type="match status" value="1"/>
</dbReference>
<evidence type="ECO:0000313" key="2">
    <source>
        <dbReference type="EMBL" id="GFH20686.1"/>
    </source>
</evidence>
<dbReference type="AlphaFoldDB" id="A0A699ZP45"/>
<name>A0A699ZP45_HAELA</name>
<organism evidence="2 3">
    <name type="scientific">Haematococcus lacustris</name>
    <name type="common">Green alga</name>
    <name type="synonym">Haematococcus pluvialis</name>
    <dbReference type="NCBI Taxonomy" id="44745"/>
    <lineage>
        <taxon>Eukaryota</taxon>
        <taxon>Viridiplantae</taxon>
        <taxon>Chlorophyta</taxon>
        <taxon>core chlorophytes</taxon>
        <taxon>Chlorophyceae</taxon>
        <taxon>CS clade</taxon>
        <taxon>Chlamydomonadales</taxon>
        <taxon>Haematococcaceae</taxon>
        <taxon>Haematococcus</taxon>
    </lineage>
</organism>
<feature type="domain" description="ATP-dependent helicase C-terminal" evidence="1">
    <location>
        <begin position="1"/>
        <end position="69"/>
    </location>
</feature>
<gene>
    <name evidence="2" type="ORF">HaLaN_17848</name>
</gene>
<dbReference type="InterPro" id="IPR045028">
    <property type="entry name" value="DinG/Rad3-like"/>
</dbReference>
<dbReference type="GO" id="GO:0003678">
    <property type="term" value="F:DNA helicase activity"/>
    <property type="evidence" value="ECO:0007669"/>
    <property type="project" value="TreeGrafter"/>
</dbReference>
<dbReference type="GO" id="GO:0006139">
    <property type="term" value="P:nucleobase-containing compound metabolic process"/>
    <property type="evidence" value="ECO:0007669"/>
    <property type="project" value="InterPro"/>
</dbReference>
<dbReference type="GO" id="GO:0034085">
    <property type="term" value="P:establishment of sister chromatid cohesion"/>
    <property type="evidence" value="ECO:0007669"/>
    <property type="project" value="TreeGrafter"/>
</dbReference>
<dbReference type="GO" id="GO:0005524">
    <property type="term" value="F:ATP binding"/>
    <property type="evidence" value="ECO:0007669"/>
    <property type="project" value="UniProtKB-KW"/>
</dbReference>
<reference evidence="2 3" key="1">
    <citation type="submission" date="2020-02" db="EMBL/GenBank/DDBJ databases">
        <title>Draft genome sequence of Haematococcus lacustris strain NIES-144.</title>
        <authorList>
            <person name="Morimoto D."/>
            <person name="Nakagawa S."/>
            <person name="Yoshida T."/>
            <person name="Sawayama S."/>
        </authorList>
    </citation>
    <scope>NUCLEOTIDE SEQUENCE [LARGE SCALE GENOMIC DNA]</scope>
    <source>
        <strain evidence="2 3">NIES-144</strain>
    </source>
</reference>
<dbReference type="Pfam" id="PF13307">
    <property type="entry name" value="Helicase_C_2"/>
    <property type="match status" value="1"/>
</dbReference>
<accession>A0A699ZP45</accession>
<evidence type="ECO:0000313" key="3">
    <source>
        <dbReference type="Proteomes" id="UP000485058"/>
    </source>
</evidence>
<keyword evidence="2" id="KW-0347">Helicase</keyword>